<organism evidence="1 2">
    <name type="scientific">Clostridium botulinum</name>
    <dbReference type="NCBI Taxonomy" id="1491"/>
    <lineage>
        <taxon>Bacteria</taxon>
        <taxon>Bacillati</taxon>
        <taxon>Bacillota</taxon>
        <taxon>Clostridia</taxon>
        <taxon>Eubacteriales</taxon>
        <taxon>Clostridiaceae</taxon>
        <taxon>Clostridium</taxon>
    </lineage>
</organism>
<sequence length="196" mass="23545">MFCYYGATLTKEGFNRNENISYMITNKEPQYNDNELAGINYSDFITTNWIDNVLVVSSTVLDRPIALFDSFDFETNKYILESLEYSCKEEMFSIKTEQFVLFNPFTEMITAIDIKKEIYNNFFKLWSKSKNNLMHYFFVCNMRIINIINFAQFDYEDEVLLNWLLVSPQKYMPRKNFLVFIGDENKIKDWDDERYV</sequence>
<protein>
    <submittedName>
        <fullName evidence="1">Uncharacterized protein</fullName>
    </submittedName>
</protein>
<dbReference type="AlphaFoldDB" id="A0A6B4U594"/>
<dbReference type="EMBL" id="SWND01000001">
    <property type="protein sequence ID" value="NFF00505.1"/>
    <property type="molecule type" value="Genomic_DNA"/>
</dbReference>
<reference evidence="1 2" key="1">
    <citation type="submission" date="2019-04" db="EMBL/GenBank/DDBJ databases">
        <title>Genome sequencing of Clostridium botulinum Groups I-IV and Clostridium butyricum.</title>
        <authorList>
            <person name="Brunt J."/>
            <person name="Van Vliet A.H.M."/>
            <person name="Stringer S.C."/>
            <person name="Carter A.T."/>
            <person name="Peck M.W."/>
        </authorList>
    </citation>
    <scope>NUCLEOTIDE SEQUENCE [LARGE SCALE GENOMIC DNA]</scope>
    <source>
        <strain evidence="1 2">IFR 18/054</strain>
    </source>
</reference>
<comment type="caution">
    <text evidence="1">The sequence shown here is derived from an EMBL/GenBank/DDBJ whole genome shotgun (WGS) entry which is preliminary data.</text>
</comment>
<name>A0A6B4U594_CLOBO</name>
<evidence type="ECO:0000313" key="2">
    <source>
        <dbReference type="Proteomes" id="UP000472521"/>
    </source>
</evidence>
<evidence type="ECO:0000313" key="1">
    <source>
        <dbReference type="EMBL" id="NFF00505.1"/>
    </source>
</evidence>
<gene>
    <name evidence="1" type="ORF">FCV25_01700</name>
</gene>
<accession>A0A6B4U594</accession>
<dbReference type="Proteomes" id="UP000472521">
    <property type="component" value="Unassembled WGS sequence"/>
</dbReference>
<proteinExistence type="predicted"/>